<keyword evidence="9" id="KW-0175">Coiled coil</keyword>
<evidence type="ECO:0000313" key="10">
    <source>
        <dbReference type="EMBL" id="KAL0270257.1"/>
    </source>
</evidence>
<organism evidence="10">
    <name type="scientific">Menopon gallinae</name>
    <name type="common">poultry shaft louse</name>
    <dbReference type="NCBI Taxonomy" id="328185"/>
    <lineage>
        <taxon>Eukaryota</taxon>
        <taxon>Metazoa</taxon>
        <taxon>Ecdysozoa</taxon>
        <taxon>Arthropoda</taxon>
        <taxon>Hexapoda</taxon>
        <taxon>Insecta</taxon>
        <taxon>Pterygota</taxon>
        <taxon>Neoptera</taxon>
        <taxon>Paraneoptera</taxon>
        <taxon>Psocodea</taxon>
        <taxon>Troctomorpha</taxon>
        <taxon>Phthiraptera</taxon>
        <taxon>Amblycera</taxon>
        <taxon>Menoponidae</taxon>
        <taxon>Menopon</taxon>
    </lineage>
</organism>
<keyword evidence="4" id="KW-0689">Ribosomal protein</keyword>
<name>A0AAW2HKI3_9NEOP</name>
<keyword evidence="5" id="KW-0496">Mitochondrion</keyword>
<protein>
    <recommendedName>
        <fullName evidence="7">Small ribosomal subunit protein mS26</fullName>
    </recommendedName>
    <alternativeName>
        <fullName evidence="8">28S ribosomal protein S26, mitochondrial</fullName>
    </alternativeName>
</protein>
<comment type="caution">
    <text evidence="10">The sequence shown here is derived from an EMBL/GenBank/DDBJ whole genome shotgun (WGS) entry which is preliminary data.</text>
</comment>
<comment type="subcellular location">
    <subcellularLocation>
        <location evidence="1">Mitochondrion</location>
    </subcellularLocation>
</comment>
<feature type="coiled-coil region" evidence="9">
    <location>
        <begin position="79"/>
        <end position="139"/>
    </location>
</feature>
<keyword evidence="6" id="KW-0687">Ribonucleoprotein</keyword>
<evidence type="ECO:0000256" key="9">
    <source>
        <dbReference type="SAM" id="Coils"/>
    </source>
</evidence>
<dbReference type="AlphaFoldDB" id="A0AAW2HKI3"/>
<dbReference type="Pfam" id="PF14943">
    <property type="entry name" value="MRP-S26"/>
    <property type="match status" value="1"/>
</dbReference>
<evidence type="ECO:0000256" key="5">
    <source>
        <dbReference type="ARBA" id="ARBA00023128"/>
    </source>
</evidence>
<reference evidence="10" key="1">
    <citation type="journal article" date="2024" name="Gigascience">
        <title>Chromosome-level genome of the poultry shaft louse Menopon gallinae provides insight into the host-switching and adaptive evolution of parasitic lice.</title>
        <authorList>
            <person name="Xu Y."/>
            <person name="Ma L."/>
            <person name="Liu S."/>
            <person name="Liang Y."/>
            <person name="Liu Q."/>
            <person name="He Z."/>
            <person name="Tian L."/>
            <person name="Duan Y."/>
            <person name="Cai W."/>
            <person name="Li H."/>
            <person name="Song F."/>
        </authorList>
    </citation>
    <scope>NUCLEOTIDE SEQUENCE</scope>
    <source>
        <strain evidence="10">Cailab_2023a</strain>
    </source>
</reference>
<sequence>MFSARKVFCLSLRYKSGTTSTSTFQCKRPPKKPFWLGLAKSKLFRIPKPKEYPPLEKEEYDRLEDIYNRQMLSLTAFTAEKAREAAKRAEEEKDTSESAQIDDDSYNAKWNAATAALREERLKRESIELEETLLRQRMEFEEKSEMIRNRVEEIVKAEIEISDTYVTEENIDSVIENCLANTKDYDFAIDLKGNVEMMYMS</sequence>
<gene>
    <name evidence="10" type="ORF">PYX00_007727</name>
</gene>
<dbReference type="PANTHER" id="PTHR21035">
    <property type="entry name" value="28S RIBOSOMAL PROTEIN S26, MITOCHONDRIAL"/>
    <property type="match status" value="1"/>
</dbReference>
<dbReference type="PANTHER" id="PTHR21035:SF2">
    <property type="entry name" value="SMALL RIBOSOMAL SUBUNIT PROTEIN MS26"/>
    <property type="match status" value="1"/>
</dbReference>
<keyword evidence="3" id="KW-0809">Transit peptide</keyword>
<dbReference type="GO" id="GO:0005763">
    <property type="term" value="C:mitochondrial small ribosomal subunit"/>
    <property type="evidence" value="ECO:0007669"/>
    <property type="project" value="InterPro"/>
</dbReference>
<dbReference type="InterPro" id="IPR026140">
    <property type="entry name" value="Ribosomal_mS26"/>
</dbReference>
<evidence type="ECO:0000256" key="6">
    <source>
        <dbReference type="ARBA" id="ARBA00023274"/>
    </source>
</evidence>
<evidence type="ECO:0000256" key="7">
    <source>
        <dbReference type="ARBA" id="ARBA00035138"/>
    </source>
</evidence>
<evidence type="ECO:0000256" key="2">
    <source>
        <dbReference type="ARBA" id="ARBA00009672"/>
    </source>
</evidence>
<evidence type="ECO:0000256" key="1">
    <source>
        <dbReference type="ARBA" id="ARBA00004173"/>
    </source>
</evidence>
<evidence type="ECO:0000256" key="8">
    <source>
        <dbReference type="ARBA" id="ARBA00035344"/>
    </source>
</evidence>
<proteinExistence type="inferred from homology"/>
<comment type="similarity">
    <text evidence="2">Belongs to the mitochondrion-specific ribosomal protein mS26 family.</text>
</comment>
<evidence type="ECO:0000256" key="3">
    <source>
        <dbReference type="ARBA" id="ARBA00022946"/>
    </source>
</evidence>
<evidence type="ECO:0000256" key="4">
    <source>
        <dbReference type="ARBA" id="ARBA00022980"/>
    </source>
</evidence>
<dbReference type="EMBL" id="JARGDH010000004">
    <property type="protein sequence ID" value="KAL0270257.1"/>
    <property type="molecule type" value="Genomic_DNA"/>
</dbReference>
<accession>A0AAW2HKI3</accession>